<gene>
    <name evidence="2" type="ORF">TrCOL_g13806</name>
</gene>
<dbReference type="Proteomes" id="UP001165065">
    <property type="component" value="Unassembled WGS sequence"/>
</dbReference>
<dbReference type="OrthoDB" id="188050at2759"/>
<keyword evidence="3" id="KW-1185">Reference proteome</keyword>
<protein>
    <submittedName>
        <fullName evidence="2">Uncharacterized protein</fullName>
    </submittedName>
</protein>
<organism evidence="2 3">
    <name type="scientific">Triparma columacea</name>
    <dbReference type="NCBI Taxonomy" id="722753"/>
    <lineage>
        <taxon>Eukaryota</taxon>
        <taxon>Sar</taxon>
        <taxon>Stramenopiles</taxon>
        <taxon>Ochrophyta</taxon>
        <taxon>Bolidophyceae</taxon>
        <taxon>Parmales</taxon>
        <taxon>Triparmaceae</taxon>
        <taxon>Triparma</taxon>
    </lineage>
</organism>
<evidence type="ECO:0000256" key="1">
    <source>
        <dbReference type="SAM" id="MobiDB-lite"/>
    </source>
</evidence>
<name>A0A9W7G4R7_9STRA</name>
<reference evidence="3" key="1">
    <citation type="journal article" date="2023" name="Commun. Biol.">
        <title>Genome analysis of Parmales, the sister group of diatoms, reveals the evolutionary specialization of diatoms from phago-mixotrophs to photoautotrophs.</title>
        <authorList>
            <person name="Ban H."/>
            <person name="Sato S."/>
            <person name="Yoshikawa S."/>
            <person name="Yamada K."/>
            <person name="Nakamura Y."/>
            <person name="Ichinomiya M."/>
            <person name="Sato N."/>
            <person name="Blanc-Mathieu R."/>
            <person name="Endo H."/>
            <person name="Kuwata A."/>
            <person name="Ogata H."/>
        </authorList>
    </citation>
    <scope>NUCLEOTIDE SEQUENCE [LARGE SCALE GENOMIC DNA]</scope>
</reference>
<dbReference type="AlphaFoldDB" id="A0A9W7G4R7"/>
<sequence>MSEDPDAPFSPTHVVVLSELSQAEKETYFDLLIAAEAQFHQDYENNQVLADMRILGPGVKIETPMEEKKEDGPRLTPAERLAIKAATPQKLKGSIDTAVGGVFHYQRYENIVKLIMPKNKTTAYKPKRRSLAWVMRLIHEIYDVRYARDTSDIGDDEFEDGSEEDLAKKREREEMQRQTNVFPIFIVDLLSKKFGLKSIVEQTVWDLIYSCDDLRENQDLCPDVEVFCRFLEQYYDADELLYYCYVRSLTQSVLNANFKTHWADPGKAKDGAGYSVGMDRKPLELMLNRRECNYIAQTIFIRNRGEEIEQEKEMFNDFMQHIDSSMNAQGEVDSCNFMRVAVERYFITRPQEDGEAPPSLPPAPPSQQQRQEEVAVEEPTIEYDHPLLQAIFSGQSVETAEASYVDDVIQGPDFESLSAEVLSVVKDDLCDELTQRIHEAEQWGTENAKSERQFQDAIAEAVYKFDGMSKLVAEHAKGLFKGGEGGGGK</sequence>
<accession>A0A9W7G4R7</accession>
<proteinExistence type="predicted"/>
<evidence type="ECO:0000313" key="2">
    <source>
        <dbReference type="EMBL" id="GMI32930.1"/>
    </source>
</evidence>
<dbReference type="EMBL" id="BRYA01000804">
    <property type="protein sequence ID" value="GMI32930.1"/>
    <property type="molecule type" value="Genomic_DNA"/>
</dbReference>
<evidence type="ECO:0000313" key="3">
    <source>
        <dbReference type="Proteomes" id="UP001165065"/>
    </source>
</evidence>
<feature type="region of interest" description="Disordered" evidence="1">
    <location>
        <begin position="351"/>
        <end position="371"/>
    </location>
</feature>
<comment type="caution">
    <text evidence="2">The sequence shown here is derived from an EMBL/GenBank/DDBJ whole genome shotgun (WGS) entry which is preliminary data.</text>
</comment>